<keyword evidence="2 4" id="KW-0812">Transmembrane</keyword>
<dbReference type="GO" id="GO:0016020">
    <property type="term" value="C:membrane"/>
    <property type="evidence" value="ECO:0007669"/>
    <property type="project" value="UniProtKB-SubCell"/>
</dbReference>
<dbReference type="Proteomes" id="UP000541444">
    <property type="component" value="Unassembled WGS sequence"/>
</dbReference>
<evidence type="ECO:0000256" key="2">
    <source>
        <dbReference type="ARBA" id="ARBA00022692"/>
    </source>
</evidence>
<keyword evidence="6" id="KW-1185">Reference proteome</keyword>
<feature type="transmembrane region" description="Helical" evidence="4">
    <location>
        <begin position="86"/>
        <end position="108"/>
    </location>
</feature>
<dbReference type="InterPro" id="IPR018108">
    <property type="entry name" value="MCP_transmembrane"/>
</dbReference>
<gene>
    <name evidence="5" type="ORF">GIB67_007847</name>
</gene>
<dbReference type="SUPFAM" id="SSF103506">
    <property type="entry name" value="Mitochondrial carrier"/>
    <property type="match status" value="1"/>
</dbReference>
<name>A0A7J7N256_9MAGN</name>
<comment type="subcellular location">
    <subcellularLocation>
        <location evidence="1">Membrane</location>
        <topology evidence="1">Multi-pass membrane protein</topology>
    </subcellularLocation>
</comment>
<keyword evidence="4" id="KW-1133">Transmembrane helix</keyword>
<accession>A0A7J7N256</accession>
<comment type="caution">
    <text evidence="5">The sequence shown here is derived from an EMBL/GenBank/DDBJ whole genome shotgun (WGS) entry which is preliminary data.</text>
</comment>
<protein>
    <submittedName>
        <fullName evidence="5">Uncharacterized protein</fullName>
    </submittedName>
</protein>
<dbReference type="Pfam" id="PF00153">
    <property type="entry name" value="Mito_carr"/>
    <property type="match status" value="1"/>
</dbReference>
<proteinExistence type="predicted"/>
<dbReference type="AlphaFoldDB" id="A0A7J7N256"/>
<reference evidence="5 6" key="1">
    <citation type="journal article" date="2020" name="IScience">
        <title>Genome Sequencing of the Endangered Kingdonia uniflora (Circaeasteraceae, Ranunculales) Reveals Potential Mechanisms of Evolutionary Specialization.</title>
        <authorList>
            <person name="Sun Y."/>
            <person name="Deng T."/>
            <person name="Zhang A."/>
            <person name="Moore M.J."/>
            <person name="Landis J.B."/>
            <person name="Lin N."/>
            <person name="Zhang H."/>
            <person name="Zhang X."/>
            <person name="Huang J."/>
            <person name="Zhang X."/>
            <person name="Sun H."/>
            <person name="Wang H."/>
        </authorList>
    </citation>
    <scope>NUCLEOTIDE SEQUENCE [LARGE SCALE GENOMIC DNA]</scope>
    <source>
        <strain evidence="5">TB1705</strain>
        <tissue evidence="5">Leaf</tissue>
    </source>
</reference>
<dbReference type="Gene3D" id="1.50.40.10">
    <property type="entry name" value="Mitochondrial carrier domain"/>
    <property type="match status" value="1"/>
</dbReference>
<evidence type="ECO:0000256" key="3">
    <source>
        <dbReference type="ARBA" id="ARBA00023136"/>
    </source>
</evidence>
<evidence type="ECO:0000256" key="1">
    <source>
        <dbReference type="ARBA" id="ARBA00004141"/>
    </source>
</evidence>
<evidence type="ECO:0000256" key="4">
    <source>
        <dbReference type="SAM" id="Phobius"/>
    </source>
</evidence>
<keyword evidence="3 4" id="KW-0472">Membrane</keyword>
<evidence type="ECO:0000313" key="6">
    <source>
        <dbReference type="Proteomes" id="UP000541444"/>
    </source>
</evidence>
<dbReference type="InterPro" id="IPR023395">
    <property type="entry name" value="MCP_dom_sf"/>
</dbReference>
<organism evidence="5 6">
    <name type="scientific">Kingdonia uniflora</name>
    <dbReference type="NCBI Taxonomy" id="39325"/>
    <lineage>
        <taxon>Eukaryota</taxon>
        <taxon>Viridiplantae</taxon>
        <taxon>Streptophyta</taxon>
        <taxon>Embryophyta</taxon>
        <taxon>Tracheophyta</taxon>
        <taxon>Spermatophyta</taxon>
        <taxon>Magnoliopsida</taxon>
        <taxon>Ranunculales</taxon>
        <taxon>Circaeasteraceae</taxon>
        <taxon>Kingdonia</taxon>
    </lineage>
</organism>
<dbReference type="EMBL" id="JACGCM010001144">
    <property type="protein sequence ID" value="KAF6161206.1"/>
    <property type="molecule type" value="Genomic_DNA"/>
</dbReference>
<evidence type="ECO:0000313" key="5">
    <source>
        <dbReference type="EMBL" id="KAF6161206.1"/>
    </source>
</evidence>
<sequence length="142" mass="15952">MLPAVRKTACWHLILQQIVHLQIPKFEMVKALKPSLPAPKKGHLEMNEGDPEILEVTSHVKKARVSRAPKEVLKPSRSASKLWEEVLFLLCILPLLCGGLARSTAALFTTPFDVVKTRLQTEVIWNASYWGLHLYSRGDLGC</sequence>